<evidence type="ECO:0000313" key="2">
    <source>
        <dbReference type="Proteomes" id="UP000886501"/>
    </source>
</evidence>
<accession>A0ACB6ZC55</accession>
<protein>
    <submittedName>
        <fullName evidence="1">Uncharacterized protein</fullName>
    </submittedName>
</protein>
<organism evidence="1 2">
    <name type="scientific">Thelephora ganbajun</name>
    <name type="common">Ganba fungus</name>
    <dbReference type="NCBI Taxonomy" id="370292"/>
    <lineage>
        <taxon>Eukaryota</taxon>
        <taxon>Fungi</taxon>
        <taxon>Dikarya</taxon>
        <taxon>Basidiomycota</taxon>
        <taxon>Agaricomycotina</taxon>
        <taxon>Agaricomycetes</taxon>
        <taxon>Thelephorales</taxon>
        <taxon>Thelephoraceae</taxon>
        <taxon>Thelephora</taxon>
    </lineage>
</organism>
<comment type="caution">
    <text evidence="1">The sequence shown here is derived from an EMBL/GenBank/DDBJ whole genome shotgun (WGS) entry which is preliminary data.</text>
</comment>
<proteinExistence type="predicted"/>
<reference evidence="1" key="1">
    <citation type="submission" date="2019-10" db="EMBL/GenBank/DDBJ databases">
        <authorList>
            <consortium name="DOE Joint Genome Institute"/>
            <person name="Kuo A."/>
            <person name="Miyauchi S."/>
            <person name="Kiss E."/>
            <person name="Drula E."/>
            <person name="Kohler A."/>
            <person name="Sanchez-Garcia M."/>
            <person name="Andreopoulos B."/>
            <person name="Barry K.W."/>
            <person name="Bonito G."/>
            <person name="Buee M."/>
            <person name="Carver A."/>
            <person name="Chen C."/>
            <person name="Cichocki N."/>
            <person name="Clum A."/>
            <person name="Culley D."/>
            <person name="Crous P.W."/>
            <person name="Fauchery L."/>
            <person name="Girlanda M."/>
            <person name="Hayes R."/>
            <person name="Keri Z."/>
            <person name="Labutti K."/>
            <person name="Lipzen A."/>
            <person name="Lombard V."/>
            <person name="Magnuson J."/>
            <person name="Maillard F."/>
            <person name="Morin E."/>
            <person name="Murat C."/>
            <person name="Nolan M."/>
            <person name="Ohm R."/>
            <person name="Pangilinan J."/>
            <person name="Pereira M."/>
            <person name="Perotto S."/>
            <person name="Peter M."/>
            <person name="Riley R."/>
            <person name="Sitrit Y."/>
            <person name="Stielow B."/>
            <person name="Szollosi G."/>
            <person name="Zifcakova L."/>
            <person name="Stursova M."/>
            <person name="Spatafora J.W."/>
            <person name="Tedersoo L."/>
            <person name="Vaario L.-M."/>
            <person name="Yamada A."/>
            <person name="Yan M."/>
            <person name="Wang P."/>
            <person name="Xu J."/>
            <person name="Bruns T."/>
            <person name="Baldrian P."/>
            <person name="Vilgalys R."/>
            <person name="Henrissat B."/>
            <person name="Grigoriev I.V."/>
            <person name="Hibbett D."/>
            <person name="Nagy L.G."/>
            <person name="Martin F.M."/>
        </authorList>
    </citation>
    <scope>NUCLEOTIDE SEQUENCE</scope>
    <source>
        <strain evidence="1">P2</strain>
    </source>
</reference>
<dbReference type="Proteomes" id="UP000886501">
    <property type="component" value="Unassembled WGS sequence"/>
</dbReference>
<gene>
    <name evidence="1" type="ORF">BDM02DRAFT_3146084</name>
</gene>
<keyword evidence="2" id="KW-1185">Reference proteome</keyword>
<evidence type="ECO:0000313" key="1">
    <source>
        <dbReference type="EMBL" id="KAF9647345.1"/>
    </source>
</evidence>
<reference evidence="1" key="2">
    <citation type="journal article" date="2020" name="Nat. Commun.">
        <title>Large-scale genome sequencing of mycorrhizal fungi provides insights into the early evolution of symbiotic traits.</title>
        <authorList>
            <person name="Miyauchi S."/>
            <person name="Kiss E."/>
            <person name="Kuo A."/>
            <person name="Drula E."/>
            <person name="Kohler A."/>
            <person name="Sanchez-Garcia M."/>
            <person name="Morin E."/>
            <person name="Andreopoulos B."/>
            <person name="Barry K.W."/>
            <person name="Bonito G."/>
            <person name="Buee M."/>
            <person name="Carver A."/>
            <person name="Chen C."/>
            <person name="Cichocki N."/>
            <person name="Clum A."/>
            <person name="Culley D."/>
            <person name="Crous P.W."/>
            <person name="Fauchery L."/>
            <person name="Girlanda M."/>
            <person name="Hayes R.D."/>
            <person name="Keri Z."/>
            <person name="LaButti K."/>
            <person name="Lipzen A."/>
            <person name="Lombard V."/>
            <person name="Magnuson J."/>
            <person name="Maillard F."/>
            <person name="Murat C."/>
            <person name="Nolan M."/>
            <person name="Ohm R.A."/>
            <person name="Pangilinan J."/>
            <person name="Pereira M.F."/>
            <person name="Perotto S."/>
            <person name="Peter M."/>
            <person name="Pfister S."/>
            <person name="Riley R."/>
            <person name="Sitrit Y."/>
            <person name="Stielow J.B."/>
            <person name="Szollosi G."/>
            <person name="Zifcakova L."/>
            <person name="Stursova M."/>
            <person name="Spatafora J.W."/>
            <person name="Tedersoo L."/>
            <person name="Vaario L.M."/>
            <person name="Yamada A."/>
            <person name="Yan M."/>
            <person name="Wang P."/>
            <person name="Xu J."/>
            <person name="Bruns T."/>
            <person name="Baldrian P."/>
            <person name="Vilgalys R."/>
            <person name="Dunand C."/>
            <person name="Henrissat B."/>
            <person name="Grigoriev I.V."/>
            <person name="Hibbett D."/>
            <person name="Nagy L.G."/>
            <person name="Martin F.M."/>
        </authorList>
    </citation>
    <scope>NUCLEOTIDE SEQUENCE</scope>
    <source>
        <strain evidence="1">P2</strain>
    </source>
</reference>
<sequence>MSSATDIARQVRQILEESSDAPSLQHVIDTIDNYTSEWATPSSPQAKNLLTSLEDLYHQVLDHAVFHQVEVFLTVLYHLRIVIPIASIVSTWFDLVLRPALREPKLPTSTVRFAKELVLVGLVTFDEENTNKTKDFRRRLLDLYLLDAHSESSGEDALEWAELDKVSRDKRECWKSNLEDVLITFGMKCPQDLMSEVFRCFSSTSSRLQLLIFLNNYSSHPGFPPHSKVLANHPLLDSLVLSLELDRSSTACAVGLTLVSKLLPLLAVHAPNTLISRLPQFISILARVSSWHAGIPQDATEDETLVLPDVNPDLHWQPLTFTFNLVAFVPETDRYFSQLYYLFPWNLVKFARDPVEYVEQSGFECPYTAGWTAVLNKAAIRARIEASNRPTLFANHILHPTFLTIGDPDTEIARPFWIGYELSQIVGECTMLNARNVRIGSRQEDPDDTSGDTPRLATSSLSKSPTGVPSRSPGGTPRGRFRISLRDIVATSAALKSGMDIEVDGGESQATWPDLLLFGSPSSPGKRSISLPPGGTSVKPSPGRDKEIPDHVVEAISVLQRKLILMNNELNCELWLARRNVEHIGRLKKECELAKSAEGERQGLHNKLRDYKSEVVRLQKELKDHKEQAFSMKNKYAQWNAELQAKVRDFREQKRNWTIDIATLQASDAQHKASFEAQGKLLGSANWKIFELETEIKETAHKVKRLRDHEKQIEQLIRMQKLWEMDTHKLKEQTQLLSKLQSDYQGMKLLLKSYEESLKAVRAEAKDHSDRADLLRAELSMTRQNEDKGTEEKLQSIIKARDDYVSQVLKSNERLRENNDALRGEIQGLKEMVEILKVRERTGSNEEAAELEDAVTD</sequence>
<name>A0ACB6ZC55_THEGA</name>
<dbReference type="EMBL" id="MU118036">
    <property type="protein sequence ID" value="KAF9647345.1"/>
    <property type="molecule type" value="Genomic_DNA"/>
</dbReference>